<keyword evidence="4 5" id="KW-0949">S-adenosyl-L-methionine</keyword>
<dbReference type="PANTHER" id="PTHR10629:SF52">
    <property type="entry name" value="DNA (CYTOSINE-5)-METHYLTRANSFERASE 1"/>
    <property type="match status" value="1"/>
</dbReference>
<comment type="similarity">
    <text evidence="5">Belongs to the class I-like SAM-binding methyltransferase superfamily. C5-methyltransferase family.</text>
</comment>
<dbReference type="OrthoDB" id="414133at2759"/>
<dbReference type="AlphaFoldDB" id="A0A8H4IMU6"/>
<dbReference type="EC" id="2.1.1.37" evidence="1"/>
<evidence type="ECO:0000313" key="6">
    <source>
        <dbReference type="EMBL" id="KAF4303976.1"/>
    </source>
</evidence>
<comment type="caution">
    <text evidence="6">The sequence shown here is derived from an EMBL/GenBank/DDBJ whole genome shotgun (WGS) entry which is preliminary data.</text>
</comment>
<evidence type="ECO:0000256" key="3">
    <source>
        <dbReference type="ARBA" id="ARBA00022679"/>
    </source>
</evidence>
<dbReference type="Pfam" id="PF00145">
    <property type="entry name" value="DNA_methylase"/>
    <property type="match status" value="1"/>
</dbReference>
<evidence type="ECO:0000256" key="2">
    <source>
        <dbReference type="ARBA" id="ARBA00022603"/>
    </source>
</evidence>
<evidence type="ECO:0000256" key="4">
    <source>
        <dbReference type="ARBA" id="ARBA00022691"/>
    </source>
</evidence>
<dbReference type="GO" id="GO:0003886">
    <property type="term" value="F:DNA (cytosine-5-)-methyltransferase activity"/>
    <property type="evidence" value="ECO:0007669"/>
    <property type="project" value="UniProtKB-EC"/>
</dbReference>
<dbReference type="GO" id="GO:0044027">
    <property type="term" value="P:negative regulation of gene expression via chromosomal CpG island methylation"/>
    <property type="evidence" value="ECO:0007669"/>
    <property type="project" value="TreeGrafter"/>
</dbReference>
<keyword evidence="2 5" id="KW-0489">Methyltransferase</keyword>
<dbReference type="EMBL" id="WWBZ02000051">
    <property type="protein sequence ID" value="KAF4303976.1"/>
    <property type="molecule type" value="Genomic_DNA"/>
</dbReference>
<dbReference type="InterPro" id="IPR029063">
    <property type="entry name" value="SAM-dependent_MTases_sf"/>
</dbReference>
<dbReference type="PANTHER" id="PTHR10629">
    <property type="entry name" value="CYTOSINE-SPECIFIC METHYLTRANSFERASE"/>
    <property type="match status" value="1"/>
</dbReference>
<dbReference type="GO" id="GO:0003677">
    <property type="term" value="F:DNA binding"/>
    <property type="evidence" value="ECO:0007669"/>
    <property type="project" value="TreeGrafter"/>
</dbReference>
<sequence length="233" mass="25972">MISAEGYSVRWGVQNLLEHGIPQPRKRLTLIASAPGIPLPKLPPPTHGAPGSGLLPFKTLRAAIGRIPRGTSHHDPESAKKVDELPYSPDQPFDKTILCKNSDIYHWSGLRRFTNREIAGIQGFPLSYRFEGSTTEVQKQIGNAVPPPYFEHVFQECIKVLREVDRKQRRQNIDDGIDEKDVVVLDEEEASVDMELDDMALPSSQRFVASSGNSSSDAIVIDDDNYQDVIVLE</sequence>
<keyword evidence="7" id="KW-1185">Reference proteome</keyword>
<gene>
    <name evidence="6" type="ORF">GTA08_BOTSDO07431</name>
</gene>
<dbReference type="PROSITE" id="PS51679">
    <property type="entry name" value="SAM_MT_C5"/>
    <property type="match status" value="1"/>
</dbReference>
<dbReference type="Proteomes" id="UP000572817">
    <property type="component" value="Unassembled WGS sequence"/>
</dbReference>
<dbReference type="InterPro" id="IPR050390">
    <property type="entry name" value="C5-Methyltransferase"/>
</dbReference>
<keyword evidence="3 5" id="KW-0808">Transferase</keyword>
<dbReference type="GO" id="GO:0032259">
    <property type="term" value="P:methylation"/>
    <property type="evidence" value="ECO:0007669"/>
    <property type="project" value="UniProtKB-KW"/>
</dbReference>
<dbReference type="Gene3D" id="3.90.120.10">
    <property type="entry name" value="DNA Methylase, subunit A, domain 2"/>
    <property type="match status" value="1"/>
</dbReference>
<comment type="caution">
    <text evidence="5">Lacks conserved residue(s) required for the propagation of feature annotation.</text>
</comment>
<dbReference type="SUPFAM" id="SSF53335">
    <property type="entry name" value="S-adenosyl-L-methionine-dependent methyltransferases"/>
    <property type="match status" value="1"/>
</dbReference>
<dbReference type="Gene3D" id="3.40.50.150">
    <property type="entry name" value="Vaccinia Virus protein VP39"/>
    <property type="match status" value="1"/>
</dbReference>
<proteinExistence type="inferred from homology"/>
<protein>
    <recommendedName>
        <fullName evidence="1">DNA (cytosine-5-)-methyltransferase</fullName>
        <ecNumber evidence="1">2.1.1.37</ecNumber>
    </recommendedName>
</protein>
<evidence type="ECO:0000256" key="5">
    <source>
        <dbReference type="PROSITE-ProRule" id="PRU01016"/>
    </source>
</evidence>
<accession>A0A8H4IMU6</accession>
<evidence type="ECO:0000256" key="1">
    <source>
        <dbReference type="ARBA" id="ARBA00011975"/>
    </source>
</evidence>
<dbReference type="InterPro" id="IPR001525">
    <property type="entry name" value="C5_MeTfrase"/>
</dbReference>
<reference evidence="6" key="1">
    <citation type="submission" date="2020-04" db="EMBL/GenBank/DDBJ databases">
        <title>Genome Assembly and Annotation of Botryosphaeria dothidea sdau 11-99, a Latent Pathogen of Apple Fruit Ring Rot in China.</title>
        <authorList>
            <person name="Yu C."/>
            <person name="Diao Y."/>
            <person name="Lu Q."/>
            <person name="Zhao J."/>
            <person name="Cui S."/>
            <person name="Peng C."/>
            <person name="He B."/>
            <person name="Liu H."/>
        </authorList>
    </citation>
    <scope>NUCLEOTIDE SEQUENCE [LARGE SCALE GENOMIC DNA]</scope>
    <source>
        <strain evidence="6">Sdau11-99</strain>
    </source>
</reference>
<name>A0A8H4IMU6_9PEZI</name>
<dbReference type="GO" id="GO:0005634">
    <property type="term" value="C:nucleus"/>
    <property type="evidence" value="ECO:0007669"/>
    <property type="project" value="TreeGrafter"/>
</dbReference>
<organism evidence="6 7">
    <name type="scientific">Botryosphaeria dothidea</name>
    <dbReference type="NCBI Taxonomy" id="55169"/>
    <lineage>
        <taxon>Eukaryota</taxon>
        <taxon>Fungi</taxon>
        <taxon>Dikarya</taxon>
        <taxon>Ascomycota</taxon>
        <taxon>Pezizomycotina</taxon>
        <taxon>Dothideomycetes</taxon>
        <taxon>Dothideomycetes incertae sedis</taxon>
        <taxon>Botryosphaeriales</taxon>
        <taxon>Botryosphaeriaceae</taxon>
        <taxon>Botryosphaeria</taxon>
    </lineage>
</organism>
<evidence type="ECO:0000313" key="7">
    <source>
        <dbReference type="Proteomes" id="UP000572817"/>
    </source>
</evidence>